<evidence type="ECO:0000313" key="2">
    <source>
        <dbReference type="EMBL" id="MCX4232025.1"/>
    </source>
</evidence>
<dbReference type="EMBL" id="JAIFZO010000002">
    <property type="protein sequence ID" value="MCX4232025.1"/>
    <property type="molecule type" value="Genomic_DNA"/>
</dbReference>
<protein>
    <submittedName>
        <fullName evidence="2">Helix-turn-helix domain-containing protein</fullName>
    </submittedName>
</protein>
<evidence type="ECO:0000313" key="3">
    <source>
        <dbReference type="Proteomes" id="UP001165590"/>
    </source>
</evidence>
<accession>A0ABT3UWT1</accession>
<comment type="caution">
    <text evidence="2">The sequence shown here is derived from an EMBL/GenBank/DDBJ whole genome shotgun (WGS) entry which is preliminary data.</text>
</comment>
<organism evidence="2 3">
    <name type="scientific">Streptomyces ortus</name>
    <dbReference type="NCBI Taxonomy" id="2867268"/>
    <lineage>
        <taxon>Bacteria</taxon>
        <taxon>Bacillati</taxon>
        <taxon>Actinomycetota</taxon>
        <taxon>Actinomycetes</taxon>
        <taxon>Kitasatosporales</taxon>
        <taxon>Streptomycetaceae</taxon>
        <taxon>Streptomyces</taxon>
    </lineage>
</organism>
<gene>
    <name evidence="2" type="ORF">K3769_04365</name>
</gene>
<sequence length="77" mass="8360">MPSVALATAADMAYWAGRPVGTIWRWASEGRISVYGKGKAARYDLMEVEPAKRDSDTRELISPTPAPPIRETALLAA</sequence>
<feature type="region of interest" description="Disordered" evidence="1">
    <location>
        <begin position="51"/>
        <end position="77"/>
    </location>
</feature>
<reference evidence="2" key="1">
    <citation type="journal article" date="2022" name="bioRxiv">
        <title>Discovery and biosynthetic assessment of Streptomyces ortus sp nov. isolated from a deep-sea sponge.</title>
        <authorList>
            <person name="Williams S.E."/>
        </authorList>
    </citation>
    <scope>NUCLEOTIDE SEQUENCE</scope>
    <source>
        <strain evidence="2">A15ISP2-DRY2</strain>
    </source>
</reference>
<proteinExistence type="predicted"/>
<name>A0ABT3UWT1_9ACTN</name>
<keyword evidence="3" id="KW-1185">Reference proteome</keyword>
<dbReference type="Proteomes" id="UP001165590">
    <property type="component" value="Unassembled WGS sequence"/>
</dbReference>
<evidence type="ECO:0000256" key="1">
    <source>
        <dbReference type="SAM" id="MobiDB-lite"/>
    </source>
</evidence>
<dbReference type="RefSeq" id="WP_267025128.1">
    <property type="nucleotide sequence ID" value="NZ_JAIFZO010000002.1"/>
</dbReference>